<protein>
    <submittedName>
        <fullName evidence="3">Uncharacterized protein</fullName>
    </submittedName>
</protein>
<dbReference type="AlphaFoldDB" id="A0A9P0DKZ6"/>
<organism evidence="3 4">
    <name type="scientific">Ceutorhynchus assimilis</name>
    <name type="common">cabbage seed weevil</name>
    <dbReference type="NCBI Taxonomy" id="467358"/>
    <lineage>
        <taxon>Eukaryota</taxon>
        <taxon>Metazoa</taxon>
        <taxon>Ecdysozoa</taxon>
        <taxon>Arthropoda</taxon>
        <taxon>Hexapoda</taxon>
        <taxon>Insecta</taxon>
        <taxon>Pterygota</taxon>
        <taxon>Neoptera</taxon>
        <taxon>Endopterygota</taxon>
        <taxon>Coleoptera</taxon>
        <taxon>Polyphaga</taxon>
        <taxon>Cucujiformia</taxon>
        <taxon>Curculionidae</taxon>
        <taxon>Ceutorhynchinae</taxon>
        <taxon>Ceutorhynchus</taxon>
    </lineage>
</organism>
<feature type="compositionally biased region" description="Polar residues" evidence="2">
    <location>
        <begin position="152"/>
        <end position="164"/>
    </location>
</feature>
<keyword evidence="1" id="KW-0175">Coiled coil</keyword>
<accession>A0A9P0DKZ6</accession>
<name>A0A9P0DKZ6_9CUCU</name>
<sequence length="945" mass="106515">MKPLKSDDIFSKTMYPIATYRDGETKNIICRIIGISDISDIETVTIWVTTFSNKPPKMPGSIDAVEDKDADKNKENLSEQNLRHTDLKFGHLQNKPASEANPDLKLRFNDYDNANDDDEFLTPKKSNAKEEIPAKDNPTLIEGTLPFLRSSANTDKTVSNSPFLSESGDAKDPLIGSPKEIIVQPKEFMSDESDEDTPITAKPSLLERLKKLRNKDVPTLIKSPETKSTSPSKGGFFQNLIKPNSGNTENKAATPVELSSVAEDMDSITNAVPSNPDTDLNKKTSELTQALQEVKVMVENMKKDAQKDSESRLLGSPQTEGSEKNPLESLMPQNFVENAKKVNEYFIDRAQDALDTINPKTIDKENNLNDISHSGIIPNGITGIKKMSQHLLDNLKNNQLVGANKPIQMEERFGETTEEIPIVTTYKNKLDQYLQERKKQVQKKYSPETKLRAAEDLKGKLKIPSVDLKKPLKNAGIMMTRMAEKANNLKTKPLSWLNDNKNYPEQLLGNTEDNSLESNDINGNYFLPTPTPSDQQNTETQNKFMKYLENLRSKTTEKPVDTKKDLLKDKLKDYVSSLRNQNKEKPQLDTKKISELMRKASENQKESVNGLKKKLEKILAENKVARSPSVGIFLEEPVIGKKLPADATNFQEPSTVSAINPNMENRDSLKINTDWSNQLGKIVQSSSKPQDIFFMGSGVKLPLKVKQSNDGSMDLSVDLEKLCSCYNATCTDKNQTALDETVGAILEQEAVLENQLKNSHEEVQLKRQKRMYDSPNLLENDSPNLLENHVQKQLEKSFKKSVNQLQNDVKKLNKKLVDSLNVALPTGEFGGIRNPTQDPSKAVNQLKENFRNIFPEVTKIQKQVAEAAGDVTKISEAYEKVKISNLENRLKKLDNEIEKLQDTNEEKVREETRKFLQGDQRKRIQEEANILSKVFSWVDSFSKKQ</sequence>
<feature type="region of interest" description="Disordered" evidence="2">
    <location>
        <begin position="304"/>
        <end position="326"/>
    </location>
</feature>
<dbReference type="EMBL" id="OU892279">
    <property type="protein sequence ID" value="CAH1127800.1"/>
    <property type="molecule type" value="Genomic_DNA"/>
</dbReference>
<feature type="region of interest" description="Disordered" evidence="2">
    <location>
        <begin position="57"/>
        <end position="103"/>
    </location>
</feature>
<dbReference type="OrthoDB" id="6776866at2759"/>
<feature type="coiled-coil region" evidence="1">
    <location>
        <begin position="795"/>
        <end position="822"/>
    </location>
</feature>
<evidence type="ECO:0000256" key="1">
    <source>
        <dbReference type="SAM" id="Coils"/>
    </source>
</evidence>
<keyword evidence="4" id="KW-1185">Reference proteome</keyword>
<feature type="coiled-coil region" evidence="1">
    <location>
        <begin position="876"/>
        <end position="913"/>
    </location>
</feature>
<feature type="region of interest" description="Disordered" evidence="2">
    <location>
        <begin position="152"/>
        <end position="176"/>
    </location>
</feature>
<evidence type="ECO:0000256" key="2">
    <source>
        <dbReference type="SAM" id="MobiDB-lite"/>
    </source>
</evidence>
<feature type="compositionally biased region" description="Low complexity" evidence="2">
    <location>
        <begin position="222"/>
        <end position="233"/>
    </location>
</feature>
<feature type="region of interest" description="Disordered" evidence="2">
    <location>
        <begin position="217"/>
        <end position="236"/>
    </location>
</feature>
<feature type="coiled-coil region" evidence="1">
    <location>
        <begin position="564"/>
        <end position="621"/>
    </location>
</feature>
<gene>
    <name evidence="3" type="ORF">CEUTPL_LOCUS6578</name>
</gene>
<reference evidence="3" key="1">
    <citation type="submission" date="2022-01" db="EMBL/GenBank/DDBJ databases">
        <authorList>
            <person name="King R."/>
        </authorList>
    </citation>
    <scope>NUCLEOTIDE SEQUENCE</scope>
</reference>
<proteinExistence type="predicted"/>
<feature type="compositionally biased region" description="Basic and acidic residues" evidence="2">
    <location>
        <begin position="65"/>
        <end position="89"/>
    </location>
</feature>
<evidence type="ECO:0000313" key="4">
    <source>
        <dbReference type="Proteomes" id="UP001152799"/>
    </source>
</evidence>
<evidence type="ECO:0000313" key="3">
    <source>
        <dbReference type="EMBL" id="CAH1127800.1"/>
    </source>
</evidence>
<dbReference type="Proteomes" id="UP001152799">
    <property type="component" value="Chromosome 3"/>
</dbReference>